<dbReference type="AlphaFoldDB" id="A0A8H6EMI7"/>
<keyword evidence="1" id="KW-1133">Transmembrane helix</keyword>
<dbReference type="RefSeq" id="XP_037196643.1">
    <property type="nucleotide sequence ID" value="XM_037332489.1"/>
</dbReference>
<feature type="transmembrane region" description="Helical" evidence="1">
    <location>
        <begin position="7"/>
        <end position="26"/>
    </location>
</feature>
<evidence type="ECO:0000313" key="3">
    <source>
        <dbReference type="Proteomes" id="UP000531561"/>
    </source>
</evidence>
<name>A0A8H6EMI7_9HELO</name>
<comment type="caution">
    <text evidence="2">The sequence shown here is derived from an EMBL/GenBank/DDBJ whole genome shotgun (WGS) entry which is preliminary data.</text>
</comment>
<evidence type="ECO:0000256" key="1">
    <source>
        <dbReference type="SAM" id="Phobius"/>
    </source>
</evidence>
<feature type="transmembrane region" description="Helical" evidence="1">
    <location>
        <begin position="32"/>
        <end position="55"/>
    </location>
</feature>
<organism evidence="2 3">
    <name type="scientific">Botrytis fragariae</name>
    <dbReference type="NCBI Taxonomy" id="1964551"/>
    <lineage>
        <taxon>Eukaryota</taxon>
        <taxon>Fungi</taxon>
        <taxon>Dikarya</taxon>
        <taxon>Ascomycota</taxon>
        <taxon>Pezizomycotina</taxon>
        <taxon>Leotiomycetes</taxon>
        <taxon>Helotiales</taxon>
        <taxon>Sclerotiniaceae</taxon>
        <taxon>Botrytis</taxon>
    </lineage>
</organism>
<gene>
    <name evidence="2" type="ORF">Bfra_002065</name>
</gene>
<keyword evidence="1" id="KW-0472">Membrane</keyword>
<keyword evidence="3" id="KW-1185">Reference proteome</keyword>
<evidence type="ECO:0000313" key="2">
    <source>
        <dbReference type="EMBL" id="KAF5877697.1"/>
    </source>
</evidence>
<dbReference type="OrthoDB" id="4941332at2759"/>
<reference evidence="2 3" key="1">
    <citation type="journal article" date="2020" name="Phytopathology">
        <title>A high-quality genome resource of Botrytis fragariae, a new and rapidly spreading fungal pathogen causing strawberry gray mold in the U.S.A.</title>
        <authorList>
            <person name="Wu Y."/>
            <person name="Saski C.A."/>
            <person name="Schnabel G."/>
            <person name="Xiao S."/>
            <person name="Hu M."/>
        </authorList>
    </citation>
    <scope>NUCLEOTIDE SEQUENCE [LARGE SCALE GENOMIC DNA]</scope>
    <source>
        <strain evidence="2 3">BVB16</strain>
    </source>
</reference>
<keyword evidence="1" id="KW-0812">Transmembrane</keyword>
<dbReference type="GeneID" id="59256181"/>
<protein>
    <submittedName>
        <fullName evidence="2">Uncharacterized protein</fullName>
    </submittedName>
</protein>
<dbReference type="EMBL" id="JABFCT010000003">
    <property type="protein sequence ID" value="KAF5877697.1"/>
    <property type="molecule type" value="Genomic_DNA"/>
</dbReference>
<feature type="transmembrane region" description="Helical" evidence="1">
    <location>
        <begin position="127"/>
        <end position="152"/>
    </location>
</feature>
<dbReference type="Proteomes" id="UP000531561">
    <property type="component" value="Unassembled WGS sequence"/>
</dbReference>
<feature type="transmembrane region" description="Helical" evidence="1">
    <location>
        <begin position="172"/>
        <end position="190"/>
    </location>
</feature>
<accession>A0A8H6EMI7</accession>
<proteinExistence type="predicted"/>
<sequence length="261" mass="29072">MACDECTMIAVAAAIVAQIAITGLSLDSLNKTHWTAKSCFVLSLTFALVSAYYSVTQQRILGRLIKAKDVRDWIRGRKQTVNSILSVSIGFKFDPCDPDDYSLADLDIGDFKMDFERRCFLPSPISVVSLSASQILLTSSPTLLLIGLGIYLGQFWVRELDPDKPATDSRNVFILFFIGLYFSGGMYAILGEFDGKDTRLESKIIDEYMSIYLSSHPDVLARWNVDRYWCLQNGTLKPISSSEIEESSTVVQNGMEGINNV</sequence>